<gene>
    <name evidence="2" type="ORF">C5167_007047</name>
</gene>
<dbReference type="Proteomes" id="UP000316621">
    <property type="component" value="Chromosome 4"/>
</dbReference>
<dbReference type="InterPro" id="IPR001478">
    <property type="entry name" value="PDZ"/>
</dbReference>
<dbReference type="InterPro" id="IPR036034">
    <property type="entry name" value="PDZ_sf"/>
</dbReference>
<dbReference type="SMART" id="SM00228">
    <property type="entry name" value="PDZ"/>
    <property type="match status" value="1"/>
</dbReference>
<dbReference type="PANTHER" id="PTHR47389:SF4">
    <property type="entry name" value="OS09G0436400 PROTEIN"/>
    <property type="match status" value="1"/>
</dbReference>
<dbReference type="Gene3D" id="2.30.42.10">
    <property type="match status" value="1"/>
</dbReference>
<proteinExistence type="predicted"/>
<reference evidence="2 3" key="1">
    <citation type="journal article" date="2018" name="Science">
        <title>The opium poppy genome and morphinan production.</title>
        <authorList>
            <person name="Guo L."/>
            <person name="Winzer T."/>
            <person name="Yang X."/>
            <person name="Li Y."/>
            <person name="Ning Z."/>
            <person name="He Z."/>
            <person name="Teodor R."/>
            <person name="Lu Y."/>
            <person name="Bowser T.A."/>
            <person name="Graham I.A."/>
            <person name="Ye K."/>
        </authorList>
    </citation>
    <scope>NUCLEOTIDE SEQUENCE [LARGE SCALE GENOMIC DNA]</scope>
    <source>
        <strain evidence="3">cv. HN1</strain>
        <tissue evidence="2">Leaves</tissue>
    </source>
</reference>
<organism evidence="2 3">
    <name type="scientific">Papaver somniferum</name>
    <name type="common">Opium poppy</name>
    <dbReference type="NCBI Taxonomy" id="3469"/>
    <lineage>
        <taxon>Eukaryota</taxon>
        <taxon>Viridiplantae</taxon>
        <taxon>Streptophyta</taxon>
        <taxon>Embryophyta</taxon>
        <taxon>Tracheophyta</taxon>
        <taxon>Spermatophyta</taxon>
        <taxon>Magnoliopsida</taxon>
        <taxon>Ranunculales</taxon>
        <taxon>Papaveraceae</taxon>
        <taxon>Papaveroideae</taxon>
        <taxon>Papaver</taxon>
    </lineage>
</organism>
<dbReference type="Pfam" id="PF13180">
    <property type="entry name" value="PDZ_2"/>
    <property type="match status" value="1"/>
</dbReference>
<dbReference type="PANTHER" id="PTHR47389">
    <property type="entry name" value="OS09G0436400 PROTEIN"/>
    <property type="match status" value="1"/>
</dbReference>
<dbReference type="InterPro" id="IPR043504">
    <property type="entry name" value="Peptidase_S1_PA_chymotrypsin"/>
</dbReference>
<dbReference type="STRING" id="3469.A0A4Y7JIY7"/>
<protein>
    <recommendedName>
        <fullName evidence="1">PDZ domain-containing protein</fullName>
    </recommendedName>
</protein>
<dbReference type="Gene3D" id="2.40.10.10">
    <property type="entry name" value="Trypsin-like serine proteases"/>
    <property type="match status" value="2"/>
</dbReference>
<dbReference type="SUPFAM" id="SSF50494">
    <property type="entry name" value="Trypsin-like serine proteases"/>
    <property type="match status" value="1"/>
</dbReference>
<sequence>MERQSKRLRIGPLTILQINRNNFWEKFDSFHEENRYLSDDVKLSVQKVCSSVVSIGSFAKKFKFLGTGTIIGCDKINDNRYVSSVLTSASLFGASNKNYNVTSNDEFKVEVYFDERTFQVHEFSYDGHYNIALLKFESTTSMLIASLKSVEVIRGAARERLLRRRSEVCRISANDQLIAVGRYFNEPFSLMAAPGAFSHGCCSLDCPPLLKTTCIISKCGTGGPLINGDGEIIGINFFAEGYTPFLPMNIILKCLEYFEKNGRFVRPSIGIRGANLCDATSLSTLEKISQKFPDVSKGILVKEVVPQSPAYHAGICAGDVLTSCGRNIIKSVVEFEATLFNRIGNSLEVQVLKQRGQFEEKIVVVGETSPDNFFSWPLPKERRVILKSSPRH</sequence>
<keyword evidence="3" id="KW-1185">Reference proteome</keyword>
<feature type="domain" description="PDZ" evidence="1">
    <location>
        <begin position="267"/>
        <end position="355"/>
    </location>
</feature>
<dbReference type="OMA" id="WIPINIV"/>
<dbReference type="AlphaFoldDB" id="A0A4Y7JIY7"/>
<dbReference type="Pfam" id="PF13365">
    <property type="entry name" value="Trypsin_2"/>
    <property type="match status" value="1"/>
</dbReference>
<dbReference type="OrthoDB" id="4217619at2759"/>
<dbReference type="EMBL" id="CM010718">
    <property type="protein sequence ID" value="RZC59729.1"/>
    <property type="molecule type" value="Genomic_DNA"/>
</dbReference>
<accession>A0A4Y7JIY7</accession>
<evidence type="ECO:0000313" key="3">
    <source>
        <dbReference type="Proteomes" id="UP000316621"/>
    </source>
</evidence>
<evidence type="ECO:0000313" key="2">
    <source>
        <dbReference type="EMBL" id="RZC59729.1"/>
    </source>
</evidence>
<dbReference type="SUPFAM" id="SSF50156">
    <property type="entry name" value="PDZ domain-like"/>
    <property type="match status" value="1"/>
</dbReference>
<dbReference type="InterPro" id="IPR009003">
    <property type="entry name" value="Peptidase_S1_PA"/>
</dbReference>
<evidence type="ECO:0000259" key="1">
    <source>
        <dbReference type="SMART" id="SM00228"/>
    </source>
</evidence>
<dbReference type="Gramene" id="RZC59729">
    <property type="protein sequence ID" value="RZC59729"/>
    <property type="gene ID" value="C5167_007047"/>
</dbReference>
<name>A0A4Y7JIY7_PAPSO</name>